<dbReference type="Pfam" id="PF13458">
    <property type="entry name" value="Peripla_BP_6"/>
    <property type="match status" value="1"/>
</dbReference>
<sequence length="179" mass="18975">MHWKGGLAIALVAALVLGASGAMAAETYKIGAIFAITGPASSLGIPERNTALLIQDEINKKGGIRGPDGQMHPVQIVIYDTASEETKTVLATKKLIEEDRVSAIVGPTQSGESLAIVDTVQKAQIPLISAAASIKIVEPVKDRKWVFKTPQSDTLIASVLIDFLKKKNLSKTAFLSVNN</sequence>
<accession>A0A932GN92</accession>
<keyword evidence="2 3" id="KW-0732">Signal</keyword>
<dbReference type="EMBL" id="JACPSX010000074">
    <property type="protein sequence ID" value="MBI3014271.1"/>
    <property type="molecule type" value="Genomic_DNA"/>
</dbReference>
<evidence type="ECO:0000259" key="4">
    <source>
        <dbReference type="Pfam" id="PF13458"/>
    </source>
</evidence>
<evidence type="ECO:0000256" key="1">
    <source>
        <dbReference type="ARBA" id="ARBA00010062"/>
    </source>
</evidence>
<dbReference type="Proteomes" id="UP000741360">
    <property type="component" value="Unassembled WGS sequence"/>
</dbReference>
<dbReference type="SUPFAM" id="SSF53822">
    <property type="entry name" value="Periplasmic binding protein-like I"/>
    <property type="match status" value="1"/>
</dbReference>
<evidence type="ECO:0000256" key="2">
    <source>
        <dbReference type="ARBA" id="ARBA00022729"/>
    </source>
</evidence>
<organism evidence="5 6">
    <name type="scientific">Tectimicrobiota bacterium</name>
    <dbReference type="NCBI Taxonomy" id="2528274"/>
    <lineage>
        <taxon>Bacteria</taxon>
        <taxon>Pseudomonadati</taxon>
        <taxon>Nitrospinota/Tectimicrobiota group</taxon>
        <taxon>Candidatus Tectimicrobiota</taxon>
    </lineage>
</organism>
<protein>
    <submittedName>
        <fullName evidence="5">ABC transporter substrate-binding protein</fullName>
    </submittedName>
</protein>
<dbReference type="InterPro" id="IPR051010">
    <property type="entry name" value="BCAA_transport"/>
</dbReference>
<comment type="similarity">
    <text evidence="1">Belongs to the leucine-binding protein family.</text>
</comment>
<dbReference type="Gene3D" id="3.40.50.2300">
    <property type="match status" value="2"/>
</dbReference>
<evidence type="ECO:0000313" key="5">
    <source>
        <dbReference type="EMBL" id="MBI3014271.1"/>
    </source>
</evidence>
<feature type="domain" description="Leucine-binding protein" evidence="4">
    <location>
        <begin position="27"/>
        <end position="176"/>
    </location>
</feature>
<feature type="signal peptide" evidence="3">
    <location>
        <begin position="1"/>
        <end position="24"/>
    </location>
</feature>
<dbReference type="PANTHER" id="PTHR30483">
    <property type="entry name" value="LEUCINE-SPECIFIC-BINDING PROTEIN"/>
    <property type="match status" value="1"/>
</dbReference>
<evidence type="ECO:0000313" key="6">
    <source>
        <dbReference type="Proteomes" id="UP000741360"/>
    </source>
</evidence>
<reference evidence="5" key="1">
    <citation type="submission" date="2020-07" db="EMBL/GenBank/DDBJ databases">
        <title>Huge and variable diversity of episymbiotic CPR bacteria and DPANN archaea in groundwater ecosystems.</title>
        <authorList>
            <person name="He C.Y."/>
            <person name="Keren R."/>
            <person name="Whittaker M."/>
            <person name="Farag I.F."/>
            <person name="Doudna J."/>
            <person name="Cate J.H.D."/>
            <person name="Banfield J.F."/>
        </authorList>
    </citation>
    <scope>NUCLEOTIDE SEQUENCE</scope>
    <source>
        <strain evidence="5">NC_groundwater_717_Ag_S-0.2um_59_8</strain>
    </source>
</reference>
<gene>
    <name evidence="5" type="ORF">HYY65_04200</name>
</gene>
<dbReference type="InterPro" id="IPR028081">
    <property type="entry name" value="Leu-bd"/>
</dbReference>
<dbReference type="InterPro" id="IPR028082">
    <property type="entry name" value="Peripla_BP_I"/>
</dbReference>
<feature type="chain" id="PRO_5036783702" evidence="3">
    <location>
        <begin position="25"/>
        <end position="179"/>
    </location>
</feature>
<proteinExistence type="inferred from homology"/>
<dbReference type="AlphaFoldDB" id="A0A932GN92"/>
<feature type="non-terminal residue" evidence="5">
    <location>
        <position position="179"/>
    </location>
</feature>
<comment type="caution">
    <text evidence="5">The sequence shown here is derived from an EMBL/GenBank/DDBJ whole genome shotgun (WGS) entry which is preliminary data.</text>
</comment>
<evidence type="ECO:0000256" key="3">
    <source>
        <dbReference type="SAM" id="SignalP"/>
    </source>
</evidence>
<name>A0A932GN92_UNCTE</name>
<dbReference type="PANTHER" id="PTHR30483:SF38">
    <property type="entry name" value="BLR7848 PROTEIN"/>
    <property type="match status" value="1"/>
</dbReference>